<reference evidence="2" key="3">
    <citation type="submission" date="2015-06" db="UniProtKB">
        <authorList>
            <consortium name="EnsemblMetazoa"/>
        </authorList>
    </citation>
    <scope>IDENTIFICATION</scope>
</reference>
<dbReference type="InterPro" id="IPR016181">
    <property type="entry name" value="Acyl_CoA_acyltransferase"/>
</dbReference>
<gene>
    <name evidence="1" type="ORF">CAPTEDRAFT_222073</name>
</gene>
<evidence type="ECO:0000313" key="2">
    <source>
        <dbReference type="EnsemblMetazoa" id="CapteP222073"/>
    </source>
</evidence>
<dbReference type="HOGENOM" id="CLU_909854_0_0_1"/>
<evidence type="ECO:0000313" key="1">
    <source>
        <dbReference type="EMBL" id="ELT91423.1"/>
    </source>
</evidence>
<proteinExistence type="predicted"/>
<dbReference type="EMBL" id="AMQN01013805">
    <property type="status" value="NOT_ANNOTATED_CDS"/>
    <property type="molecule type" value="Genomic_DNA"/>
</dbReference>
<dbReference type="EnsemblMetazoa" id="CapteT222073">
    <property type="protein sequence ID" value="CapteP222073"/>
    <property type="gene ID" value="CapteG222073"/>
</dbReference>
<accession>R7TCH0</accession>
<dbReference type="Proteomes" id="UP000014760">
    <property type="component" value="Unassembled WGS sequence"/>
</dbReference>
<dbReference type="AlphaFoldDB" id="R7TCH0"/>
<protein>
    <submittedName>
        <fullName evidence="1 2">Uncharacterized protein</fullName>
    </submittedName>
</protein>
<reference evidence="1 3" key="2">
    <citation type="journal article" date="2013" name="Nature">
        <title>Insights into bilaterian evolution from three spiralian genomes.</title>
        <authorList>
            <person name="Simakov O."/>
            <person name="Marletaz F."/>
            <person name="Cho S.J."/>
            <person name="Edsinger-Gonzales E."/>
            <person name="Havlak P."/>
            <person name="Hellsten U."/>
            <person name="Kuo D.H."/>
            <person name="Larsson T."/>
            <person name="Lv J."/>
            <person name="Arendt D."/>
            <person name="Savage R."/>
            <person name="Osoegawa K."/>
            <person name="de Jong P."/>
            <person name="Grimwood J."/>
            <person name="Chapman J.A."/>
            <person name="Shapiro H."/>
            <person name="Aerts A."/>
            <person name="Otillar R.P."/>
            <person name="Terry A.Y."/>
            <person name="Boore J.L."/>
            <person name="Grigoriev I.V."/>
            <person name="Lindberg D.R."/>
            <person name="Seaver E.C."/>
            <person name="Weisblat D.A."/>
            <person name="Putnam N.H."/>
            <person name="Rokhsar D.S."/>
        </authorList>
    </citation>
    <scope>NUCLEOTIDE SEQUENCE</scope>
    <source>
        <strain evidence="1 3">I ESC-2004</strain>
    </source>
</reference>
<reference evidence="3" key="1">
    <citation type="submission" date="2012-12" db="EMBL/GenBank/DDBJ databases">
        <authorList>
            <person name="Hellsten U."/>
            <person name="Grimwood J."/>
            <person name="Chapman J.A."/>
            <person name="Shapiro H."/>
            <person name="Aerts A."/>
            <person name="Otillar R.P."/>
            <person name="Terry A.Y."/>
            <person name="Boore J.L."/>
            <person name="Simakov O."/>
            <person name="Marletaz F."/>
            <person name="Cho S.-J."/>
            <person name="Edsinger-Gonzales E."/>
            <person name="Havlak P."/>
            <person name="Kuo D.-H."/>
            <person name="Larsson T."/>
            <person name="Lv J."/>
            <person name="Arendt D."/>
            <person name="Savage R."/>
            <person name="Osoegawa K."/>
            <person name="de Jong P."/>
            <person name="Lindberg D.R."/>
            <person name="Seaver E.C."/>
            <person name="Weisblat D.A."/>
            <person name="Putnam N.H."/>
            <person name="Grigoriev I.V."/>
            <person name="Rokhsar D.S."/>
        </authorList>
    </citation>
    <scope>NUCLEOTIDE SEQUENCE</scope>
    <source>
        <strain evidence="3">I ESC-2004</strain>
    </source>
</reference>
<dbReference type="OrthoDB" id="8889733at2759"/>
<keyword evidence="3" id="KW-1185">Reference proteome</keyword>
<name>R7TCH0_CAPTE</name>
<dbReference type="EMBL" id="KB310504">
    <property type="protein sequence ID" value="ELT91423.1"/>
    <property type="molecule type" value="Genomic_DNA"/>
</dbReference>
<dbReference type="SUPFAM" id="SSF55729">
    <property type="entry name" value="Acyl-CoA N-acyltransferases (Nat)"/>
    <property type="match status" value="1"/>
</dbReference>
<organism evidence="1">
    <name type="scientific">Capitella teleta</name>
    <name type="common">Polychaete worm</name>
    <dbReference type="NCBI Taxonomy" id="283909"/>
    <lineage>
        <taxon>Eukaryota</taxon>
        <taxon>Metazoa</taxon>
        <taxon>Spiralia</taxon>
        <taxon>Lophotrochozoa</taxon>
        <taxon>Annelida</taxon>
        <taxon>Polychaeta</taxon>
        <taxon>Sedentaria</taxon>
        <taxon>Scolecida</taxon>
        <taxon>Capitellidae</taxon>
        <taxon>Capitella</taxon>
    </lineage>
</organism>
<sequence length="254" mass="28924">MTLRVRRKPFVETEEIAGKTITLREASRQDAQQLLQLSREVYGPWDYYPSTLASFFNDPRARIYVAEHEGKIKTVTFELKLSKGKIEQNAKQVHLVKEKALIILQENSSALFPDNLILYSYLWIVSEPNRISFSEAYNSSNVSFFFSGPDHLSGVTFFDAVSTEAGTLVTAFCYTRDSGSQLVFEMLQSVEGHLQTTAQRDKPIRLEAHFPLSCDGDELMDRLTESGLVQKWCPCCVTECATFRYPTTINKHKL</sequence>
<evidence type="ECO:0000313" key="3">
    <source>
        <dbReference type="Proteomes" id="UP000014760"/>
    </source>
</evidence>